<sequence>MKRFSQWYLLALCSVVLTACCTKELCVPYLQIQLQNYTPKEIAQSYVLGKTQTPRLDSVRFGDNGIAFISDISESQVRVITPVDTTTIKVLFGKVTCNDCGLWKTRARTTAGYELAGKKMDGDFVKITRP</sequence>
<dbReference type="AlphaFoldDB" id="A0A2S7IQX5"/>
<evidence type="ECO:0008006" key="4">
    <source>
        <dbReference type="Google" id="ProtNLM"/>
    </source>
</evidence>
<keyword evidence="3" id="KW-1185">Reference proteome</keyword>
<keyword evidence="1" id="KW-0732">Signal</keyword>
<evidence type="ECO:0000313" key="3">
    <source>
        <dbReference type="Proteomes" id="UP000239590"/>
    </source>
</evidence>
<evidence type="ECO:0000313" key="2">
    <source>
        <dbReference type="EMBL" id="PQA60038.1"/>
    </source>
</evidence>
<proteinExistence type="predicted"/>
<gene>
    <name evidence="2" type="ORF">C5O19_10595</name>
</gene>
<feature type="chain" id="PRO_5015435645" description="Lipoprotein" evidence="1">
    <location>
        <begin position="20"/>
        <end position="130"/>
    </location>
</feature>
<accession>A0A2S7IQX5</accession>
<dbReference type="RefSeq" id="WP_104711985.1">
    <property type="nucleotide sequence ID" value="NZ_PTRA01000001.1"/>
</dbReference>
<comment type="caution">
    <text evidence="2">The sequence shown here is derived from an EMBL/GenBank/DDBJ whole genome shotgun (WGS) entry which is preliminary data.</text>
</comment>
<dbReference type="PROSITE" id="PS51257">
    <property type="entry name" value="PROKAR_LIPOPROTEIN"/>
    <property type="match status" value="1"/>
</dbReference>
<protein>
    <recommendedName>
        <fullName evidence="4">Lipoprotein</fullName>
    </recommendedName>
</protein>
<reference evidence="3" key="1">
    <citation type="submission" date="2018-02" db="EMBL/GenBank/DDBJ databases">
        <title>Genome sequencing of Solimonas sp. HR-BB.</title>
        <authorList>
            <person name="Lee Y."/>
            <person name="Jeon C.O."/>
        </authorList>
    </citation>
    <scope>NUCLEOTIDE SEQUENCE [LARGE SCALE GENOMIC DNA]</scope>
    <source>
        <strain evidence="3">HR-U</strain>
    </source>
</reference>
<evidence type="ECO:0000256" key="1">
    <source>
        <dbReference type="SAM" id="SignalP"/>
    </source>
</evidence>
<dbReference type="EMBL" id="PTRA01000001">
    <property type="protein sequence ID" value="PQA60038.1"/>
    <property type="molecule type" value="Genomic_DNA"/>
</dbReference>
<feature type="signal peptide" evidence="1">
    <location>
        <begin position="1"/>
        <end position="19"/>
    </location>
</feature>
<organism evidence="2 3">
    <name type="scientific">Siphonobacter curvatus</name>
    <dbReference type="NCBI Taxonomy" id="2094562"/>
    <lineage>
        <taxon>Bacteria</taxon>
        <taxon>Pseudomonadati</taxon>
        <taxon>Bacteroidota</taxon>
        <taxon>Cytophagia</taxon>
        <taxon>Cytophagales</taxon>
        <taxon>Cytophagaceae</taxon>
        <taxon>Siphonobacter</taxon>
    </lineage>
</organism>
<dbReference type="Proteomes" id="UP000239590">
    <property type="component" value="Unassembled WGS sequence"/>
</dbReference>
<name>A0A2S7IQX5_9BACT</name>